<comment type="similarity">
    <text evidence="2">Belongs to the HTP reductase family.</text>
</comment>
<evidence type="ECO:0000256" key="2">
    <source>
        <dbReference type="ARBA" id="ARBA00009723"/>
    </source>
</evidence>
<dbReference type="EC" id="1.1.1.302" evidence="3"/>
<dbReference type="PANTHER" id="PTHR38011">
    <property type="entry name" value="DIHYDROFOLATE REDUCTASE FAMILY PROTEIN (AFU_ORTHOLOGUE AFUA_8G06820)"/>
    <property type="match status" value="1"/>
</dbReference>
<evidence type="ECO:0000256" key="1">
    <source>
        <dbReference type="ARBA" id="ARBA00003555"/>
    </source>
</evidence>
<comment type="catalytic activity">
    <reaction evidence="9">
        <text>2,5-diamino-6-(1-D-ribitylamino)pyrimidin-4(3H)-one 5'-phosphate + NADP(+) = 2,5-diamino-6-(1-D-ribosylamino)pyrimidin-4(3H)-one 5'-phosphate + NADPH + H(+)</text>
        <dbReference type="Rhea" id="RHEA:27278"/>
        <dbReference type="ChEBI" id="CHEBI:15378"/>
        <dbReference type="ChEBI" id="CHEBI:57783"/>
        <dbReference type="ChEBI" id="CHEBI:58349"/>
        <dbReference type="ChEBI" id="CHEBI:58890"/>
        <dbReference type="ChEBI" id="CHEBI:59545"/>
        <dbReference type="EC" id="1.1.1.302"/>
    </reaction>
</comment>
<name>A0AAE8MNM7_9PEZI</name>
<keyword evidence="5" id="KW-0686">Riboflavin biosynthesis</keyword>
<comment type="caution">
    <text evidence="11">The sequence shown here is derived from an EMBL/GenBank/DDBJ whole genome shotgun (WGS) entry which is preliminary data.</text>
</comment>
<dbReference type="Pfam" id="PF01872">
    <property type="entry name" value="RibD_C"/>
    <property type="match status" value="1"/>
</dbReference>
<dbReference type="InterPro" id="IPR024072">
    <property type="entry name" value="DHFR-like_dom_sf"/>
</dbReference>
<evidence type="ECO:0000313" key="12">
    <source>
        <dbReference type="Proteomes" id="UP001187682"/>
    </source>
</evidence>
<dbReference type="InterPro" id="IPR050765">
    <property type="entry name" value="Riboflavin_Biosynth_HTPR"/>
</dbReference>
<evidence type="ECO:0000259" key="10">
    <source>
        <dbReference type="Pfam" id="PF01872"/>
    </source>
</evidence>
<comment type="function">
    <text evidence="1">Catalyzes an early step in riboflavin biosynthesis, the NADPH-dependent reduction of the ribose side chain of 2,5-diamino-6-ribosylamino-4(3H)-pyrimidinone 5'-phosphate, yielding 2,5-diamino-6-ribitylamino-4(3H)-pyrimidinone 5'-phosphate.</text>
</comment>
<comment type="catalytic activity">
    <reaction evidence="8">
        <text>2,5-diamino-6-(1-D-ribitylamino)pyrimidin-4(3H)-one 5'-phosphate + NAD(+) = 2,5-diamino-6-(1-D-ribosylamino)pyrimidin-4(3H)-one 5'-phosphate + NADH + H(+)</text>
        <dbReference type="Rhea" id="RHEA:27274"/>
        <dbReference type="ChEBI" id="CHEBI:15378"/>
        <dbReference type="ChEBI" id="CHEBI:57540"/>
        <dbReference type="ChEBI" id="CHEBI:57945"/>
        <dbReference type="ChEBI" id="CHEBI:58890"/>
        <dbReference type="ChEBI" id="CHEBI:59545"/>
        <dbReference type="EC" id="1.1.1.302"/>
    </reaction>
</comment>
<reference evidence="11" key="1">
    <citation type="submission" date="2018-03" db="EMBL/GenBank/DDBJ databases">
        <authorList>
            <person name="Guldener U."/>
        </authorList>
    </citation>
    <scope>NUCLEOTIDE SEQUENCE</scope>
</reference>
<dbReference type="GO" id="GO:0008703">
    <property type="term" value="F:5-amino-6-(5-phosphoribosylamino)uracil reductase activity"/>
    <property type="evidence" value="ECO:0007669"/>
    <property type="project" value="InterPro"/>
</dbReference>
<dbReference type="SUPFAM" id="SSF53597">
    <property type="entry name" value="Dihydrofolate reductase-like"/>
    <property type="match status" value="1"/>
</dbReference>
<feature type="domain" description="Bacterial bifunctional deaminase-reductase C-terminal" evidence="10">
    <location>
        <begin position="3"/>
        <end position="167"/>
    </location>
</feature>
<keyword evidence="12" id="KW-1185">Reference proteome</keyword>
<sequence length="184" mass="20113">MRSLRYNVAVSLDGYIAPHDGSTDWITPDPSIDFDALWAEFDTFIMGRKSYEDIKGTEVEERLLRHPASNVLIVSKTLIPEENPGVTIVSGDFLFAIRRQKEKEGSDLWLFGGGELFGACLDAGLVDTAEVAIMPTLLRGGVKLSTETGDGGSRAGQKLELQRVEKLEGSGILMCVYQVVYPAS</sequence>
<dbReference type="EMBL" id="ONZQ02000001">
    <property type="protein sequence ID" value="SPN96543.1"/>
    <property type="molecule type" value="Genomic_DNA"/>
</dbReference>
<gene>
    <name evidence="11" type="ORF">DNG_00066</name>
</gene>
<evidence type="ECO:0000256" key="4">
    <source>
        <dbReference type="ARBA" id="ARBA00015035"/>
    </source>
</evidence>
<evidence type="ECO:0000313" key="11">
    <source>
        <dbReference type="EMBL" id="SPN96543.1"/>
    </source>
</evidence>
<evidence type="ECO:0000256" key="7">
    <source>
        <dbReference type="ARBA" id="ARBA00031630"/>
    </source>
</evidence>
<dbReference type="InterPro" id="IPR002734">
    <property type="entry name" value="RibDG_C"/>
</dbReference>
<evidence type="ECO:0000256" key="6">
    <source>
        <dbReference type="ARBA" id="ARBA00030073"/>
    </source>
</evidence>
<evidence type="ECO:0000256" key="5">
    <source>
        <dbReference type="ARBA" id="ARBA00022619"/>
    </source>
</evidence>
<evidence type="ECO:0000256" key="3">
    <source>
        <dbReference type="ARBA" id="ARBA00012851"/>
    </source>
</evidence>
<protein>
    <recommendedName>
        <fullName evidence="4">2,5-diamino-6-ribosylamino-4(3H)-pyrimidinone 5'-phosphate reductase</fullName>
        <ecNumber evidence="3">1.1.1.302</ecNumber>
    </recommendedName>
    <alternativeName>
        <fullName evidence="7">2,5-diamino-6-(5-phospho-D-ribosylamino)pyrimidin-4(3H)-one reductase</fullName>
    </alternativeName>
    <alternativeName>
        <fullName evidence="6">2,5-diamino-6-ribitylamino-4(3H)-pyrimidinone 5'-phosphate synthase</fullName>
    </alternativeName>
</protein>
<evidence type="ECO:0000256" key="9">
    <source>
        <dbReference type="ARBA" id="ARBA00049020"/>
    </source>
</evidence>
<dbReference type="PANTHER" id="PTHR38011:SF11">
    <property type="entry name" value="2,5-DIAMINO-6-RIBOSYLAMINO-4(3H)-PYRIMIDINONE 5'-PHOSPHATE REDUCTASE"/>
    <property type="match status" value="1"/>
</dbReference>
<evidence type="ECO:0000256" key="8">
    <source>
        <dbReference type="ARBA" id="ARBA00047550"/>
    </source>
</evidence>
<dbReference type="AlphaFoldDB" id="A0AAE8MNM7"/>
<proteinExistence type="inferred from homology"/>
<dbReference type="Gene3D" id="3.40.430.10">
    <property type="entry name" value="Dihydrofolate Reductase, subunit A"/>
    <property type="match status" value="1"/>
</dbReference>
<accession>A0AAE8MNM7</accession>
<dbReference type="GO" id="GO:0009231">
    <property type="term" value="P:riboflavin biosynthetic process"/>
    <property type="evidence" value="ECO:0007669"/>
    <property type="project" value="UniProtKB-KW"/>
</dbReference>
<dbReference type="Proteomes" id="UP001187682">
    <property type="component" value="Unassembled WGS sequence"/>
</dbReference>
<organism evidence="11 12">
    <name type="scientific">Cephalotrichum gorgonifer</name>
    <dbReference type="NCBI Taxonomy" id="2041049"/>
    <lineage>
        <taxon>Eukaryota</taxon>
        <taxon>Fungi</taxon>
        <taxon>Dikarya</taxon>
        <taxon>Ascomycota</taxon>
        <taxon>Pezizomycotina</taxon>
        <taxon>Sordariomycetes</taxon>
        <taxon>Hypocreomycetidae</taxon>
        <taxon>Microascales</taxon>
        <taxon>Microascaceae</taxon>
        <taxon>Cephalotrichum</taxon>
    </lineage>
</organism>